<gene>
    <name evidence="2" type="ORF">NECHADRAFT_77475</name>
</gene>
<feature type="compositionally biased region" description="Polar residues" evidence="1">
    <location>
        <begin position="971"/>
        <end position="982"/>
    </location>
</feature>
<feature type="region of interest" description="Disordered" evidence="1">
    <location>
        <begin position="432"/>
        <end position="521"/>
    </location>
</feature>
<evidence type="ECO:0000256" key="1">
    <source>
        <dbReference type="SAM" id="MobiDB-lite"/>
    </source>
</evidence>
<evidence type="ECO:0000313" key="2">
    <source>
        <dbReference type="EMBL" id="EEU47232.1"/>
    </source>
</evidence>
<name>C7YLB9_FUSV7</name>
<feature type="compositionally biased region" description="Basic and acidic residues" evidence="1">
    <location>
        <begin position="708"/>
        <end position="725"/>
    </location>
</feature>
<feature type="compositionally biased region" description="Low complexity" evidence="1">
    <location>
        <begin position="669"/>
        <end position="679"/>
    </location>
</feature>
<proteinExistence type="predicted"/>
<dbReference type="GeneID" id="9663636"/>
<dbReference type="RefSeq" id="XP_003052945.1">
    <property type="nucleotide sequence ID" value="XM_003052899.1"/>
</dbReference>
<feature type="region of interest" description="Disordered" evidence="1">
    <location>
        <begin position="571"/>
        <end position="765"/>
    </location>
</feature>
<feature type="compositionally biased region" description="Basic and acidic residues" evidence="1">
    <location>
        <begin position="396"/>
        <end position="416"/>
    </location>
</feature>
<sequence length="982" mass="110533">MDRARLAENGIFIEDGDGGCELLPPHVESLQDALLDFRRTIPDKFGFSEEEILKLLNEDGTNARDDIPGDDNDEISDELEFCAGIRELTNHLGESSQIWTDGYGEDDWKMQFEQLFLDTLVDDAQVCDGHTRQTARAKFYYDSFQGARDRPWTLFGPDGSERKQGDLPEPKPGWVAHFPVYVISPAEYNHQHSGLQQFASSHSIVDNFSQVTLEHLAGHGLQPSATGVTETGRRGAALSSEYVFFPWLIVEYMKDEYKGNEELCYGHAANAGAAALKMLKDLSRHDLQSLGDIPPVVTITVRRDLVRVWIMHSESSKGTCEMQVIWRGSLTRMVDILELRAILDNCETWATRVLRPWISRQIDLWKQQCPDDCPRPFDASLRRRAAQSRDSSNRPASDKDALDKEPKKNENKDVDLRQMIREEHDWLLQQLLKDPVETKRPTRSIATQTGPEDKTHPLEKSAVRPMALNPRSPFPPRKILDPKPRLTKTNTPSGPSLSSDKGEFAPTSTQQEKHDRQRQVSSVEIFKNRKLVYGANRIVPIKLPDVSSEEILAKKPWLGAMKRFGVEKQTEMALTQKRQEKKDEVEENKVEKDKAKEQDDNGTRDKDNKTEGDETKAKSDDNKNNNGSDDKGDDEEESKEKEPTSSLKEGTEEVDAGSTPTADDKGDPAIDIAKAIPIPEGKDAIGGSNPEPLTSSKDYSTNTTETTENERSGEIAKKENPKETIEIEPTETNPKNSDDIIEKANSEKRVEKEEKTDPEKTMEKEKLDEIIKKWIAEDSPNDEIPKETIEKQYFGESVAGESSDPKPRRVRVPLPELAPEPGKEVPGQLYWRDLFDQWRENDNHMGLNQSAIKQDTPPRDGPAEPPREETPNPSQTVKSKLSPPRETKPSTVFDATQWTNIEFAFGSSGASNEPPFTFKMEMEGSAEDPRNSSMPRTQAKDNKLFDWPKEDGDDDGPALSENPRPVKQIKGSGSLTRTGEGR</sequence>
<dbReference type="HOGENOM" id="CLU_303276_0_0_1"/>
<organism evidence="2 3">
    <name type="scientific">Fusarium vanettenii (strain ATCC MYA-4622 / CBS 123669 / FGSC 9596 / NRRL 45880 / 77-13-4)</name>
    <name type="common">Fusarium solani subsp. pisi</name>
    <dbReference type="NCBI Taxonomy" id="660122"/>
    <lineage>
        <taxon>Eukaryota</taxon>
        <taxon>Fungi</taxon>
        <taxon>Dikarya</taxon>
        <taxon>Ascomycota</taxon>
        <taxon>Pezizomycotina</taxon>
        <taxon>Sordariomycetes</taxon>
        <taxon>Hypocreomycetidae</taxon>
        <taxon>Hypocreales</taxon>
        <taxon>Nectriaceae</taxon>
        <taxon>Fusarium</taxon>
        <taxon>Fusarium solani species complex</taxon>
        <taxon>Fusarium vanettenii</taxon>
    </lineage>
</organism>
<feature type="compositionally biased region" description="Polar residues" evidence="1">
    <location>
        <begin position="889"/>
        <end position="900"/>
    </location>
</feature>
<evidence type="ECO:0000313" key="3">
    <source>
        <dbReference type="Proteomes" id="UP000005206"/>
    </source>
</evidence>
<dbReference type="OrthoDB" id="5081713at2759"/>
<dbReference type="KEGG" id="nhe:NECHADRAFT_77475"/>
<feature type="compositionally biased region" description="Basic and acidic residues" evidence="1">
    <location>
        <begin position="451"/>
        <end position="462"/>
    </location>
</feature>
<feature type="compositionally biased region" description="Basic and acidic residues" evidence="1">
    <location>
        <begin position="577"/>
        <end position="623"/>
    </location>
</feature>
<dbReference type="EMBL" id="GG698897">
    <property type="protein sequence ID" value="EEU47232.1"/>
    <property type="molecule type" value="Genomic_DNA"/>
</dbReference>
<protein>
    <submittedName>
        <fullName evidence="2">Uncharacterized protein</fullName>
    </submittedName>
</protein>
<dbReference type="InParanoid" id="C7YLB9"/>
<feature type="region of interest" description="Disordered" evidence="1">
    <location>
        <begin position="841"/>
        <end position="982"/>
    </location>
</feature>
<feature type="region of interest" description="Disordered" evidence="1">
    <location>
        <begin position="778"/>
        <end position="828"/>
    </location>
</feature>
<feature type="region of interest" description="Disordered" evidence="1">
    <location>
        <begin position="376"/>
        <end position="416"/>
    </location>
</feature>
<accession>C7YLB9</accession>
<feature type="compositionally biased region" description="Basic and acidic residues" evidence="1">
    <location>
        <begin position="856"/>
        <end position="870"/>
    </location>
</feature>
<dbReference type="STRING" id="660122.C7YLB9"/>
<feature type="compositionally biased region" description="Basic and acidic residues" evidence="1">
    <location>
        <begin position="736"/>
        <end position="765"/>
    </location>
</feature>
<feature type="compositionally biased region" description="Polar residues" evidence="1">
    <location>
        <begin position="691"/>
        <end position="700"/>
    </location>
</feature>
<keyword evidence="3" id="KW-1185">Reference proteome</keyword>
<feature type="compositionally biased region" description="Basic and acidic residues" evidence="1">
    <location>
        <begin position="938"/>
        <end position="950"/>
    </location>
</feature>
<dbReference type="VEuPathDB" id="FungiDB:NECHADRAFT_77475"/>
<dbReference type="eggNOG" id="ENOG502SUM9">
    <property type="taxonomic scope" value="Eukaryota"/>
</dbReference>
<reference evidence="2 3" key="1">
    <citation type="journal article" date="2009" name="PLoS Genet.">
        <title>The genome of Nectria haematococca: contribution of supernumerary chromosomes to gene expansion.</title>
        <authorList>
            <person name="Coleman J.J."/>
            <person name="Rounsley S.D."/>
            <person name="Rodriguez-Carres M."/>
            <person name="Kuo A."/>
            <person name="Wasmann C.C."/>
            <person name="Grimwood J."/>
            <person name="Schmutz J."/>
            <person name="Taga M."/>
            <person name="White G.J."/>
            <person name="Zhou S."/>
            <person name="Schwartz D.C."/>
            <person name="Freitag M."/>
            <person name="Ma L.J."/>
            <person name="Danchin E.G."/>
            <person name="Henrissat B."/>
            <person name="Coutinho P.M."/>
            <person name="Nelson D.R."/>
            <person name="Straney D."/>
            <person name="Napoli C.A."/>
            <person name="Barker B.M."/>
            <person name="Gribskov M."/>
            <person name="Rep M."/>
            <person name="Kroken S."/>
            <person name="Molnar I."/>
            <person name="Rensing C."/>
            <person name="Kennell J.C."/>
            <person name="Zamora J."/>
            <person name="Farman M.L."/>
            <person name="Selker E.U."/>
            <person name="Salamov A."/>
            <person name="Shapiro H."/>
            <person name="Pangilinan J."/>
            <person name="Lindquist E."/>
            <person name="Lamers C."/>
            <person name="Grigoriev I.V."/>
            <person name="Geiser D.M."/>
            <person name="Covert S.F."/>
            <person name="Temporini E."/>
            <person name="Vanetten H.D."/>
        </authorList>
    </citation>
    <scope>NUCLEOTIDE SEQUENCE [LARGE SCALE GENOMIC DNA]</scope>
    <source>
        <strain evidence="3">ATCC MYA-4622 / CBS 123669 / FGSC 9596 / NRRL 45880 / 77-13-4</strain>
    </source>
</reference>
<dbReference type="AlphaFoldDB" id="C7YLB9"/>
<feature type="compositionally biased region" description="Polar residues" evidence="1">
    <location>
        <begin position="487"/>
        <end position="499"/>
    </location>
</feature>
<dbReference type="Proteomes" id="UP000005206">
    <property type="component" value="Chromosome 3"/>
</dbReference>